<dbReference type="SUPFAM" id="SSF52266">
    <property type="entry name" value="SGNH hydrolase"/>
    <property type="match status" value="1"/>
</dbReference>
<comment type="caution">
    <text evidence="2">The sequence shown here is derived from an EMBL/GenBank/DDBJ whole genome shotgun (WGS) entry which is preliminary data.</text>
</comment>
<evidence type="ECO:0000313" key="2">
    <source>
        <dbReference type="EMBL" id="GGM97237.1"/>
    </source>
</evidence>
<dbReference type="Pfam" id="PF13472">
    <property type="entry name" value="Lipase_GDSL_2"/>
    <property type="match status" value="1"/>
</dbReference>
<feature type="domain" description="SGNH hydrolase-type esterase" evidence="1">
    <location>
        <begin position="60"/>
        <end position="220"/>
    </location>
</feature>
<dbReference type="Gene3D" id="3.40.50.1110">
    <property type="entry name" value="SGNH hydrolase"/>
    <property type="match status" value="1"/>
</dbReference>
<organism evidence="2 3">
    <name type="scientific">Terrabacter tumescens</name>
    <dbReference type="NCBI Taxonomy" id="60443"/>
    <lineage>
        <taxon>Bacteria</taxon>
        <taxon>Bacillati</taxon>
        <taxon>Actinomycetota</taxon>
        <taxon>Actinomycetes</taxon>
        <taxon>Micrococcales</taxon>
        <taxon>Intrasporangiaceae</taxon>
        <taxon>Terrabacter</taxon>
    </lineage>
</organism>
<sequence length="246" mass="26302">MALDFDYSNRSVRPRGPVLSALSATFPGIRAVQDQVLPYAVWWESHNRVAAAGGGPLWVALGDSMTQGIGASAPDCGWVGQLSGRLAARGWDHRLVNLGVNGARVEDVLDRQLPALESLTAGAAPAALVTVVIGSNDVVVRRHRRGLVERFDELLDRLPHGALVSNLPNPHREARAVDAMLRERADAGRLVLVDMRRDGPRSWRGRLASDKFHPNDRGYAEMAGVVERAVDAAGLVGPVGPVGPVG</sequence>
<dbReference type="InterPro" id="IPR051532">
    <property type="entry name" value="Ester_Hydrolysis_Enzymes"/>
</dbReference>
<evidence type="ECO:0000259" key="1">
    <source>
        <dbReference type="Pfam" id="PF13472"/>
    </source>
</evidence>
<dbReference type="EMBL" id="BMNZ01000004">
    <property type="protein sequence ID" value="GGM97237.1"/>
    <property type="molecule type" value="Genomic_DNA"/>
</dbReference>
<evidence type="ECO:0000313" key="3">
    <source>
        <dbReference type="Proteomes" id="UP000623461"/>
    </source>
</evidence>
<dbReference type="PANTHER" id="PTHR30383">
    <property type="entry name" value="THIOESTERASE 1/PROTEASE 1/LYSOPHOSPHOLIPASE L1"/>
    <property type="match status" value="1"/>
</dbReference>
<keyword evidence="3" id="KW-1185">Reference proteome</keyword>
<reference evidence="3" key="1">
    <citation type="journal article" date="2019" name="Int. J. Syst. Evol. Microbiol.">
        <title>The Global Catalogue of Microorganisms (GCM) 10K type strain sequencing project: providing services to taxonomists for standard genome sequencing and annotation.</title>
        <authorList>
            <consortium name="The Broad Institute Genomics Platform"/>
            <consortium name="The Broad Institute Genome Sequencing Center for Infectious Disease"/>
            <person name="Wu L."/>
            <person name="Ma J."/>
        </authorList>
    </citation>
    <scope>NUCLEOTIDE SEQUENCE [LARGE SCALE GENOMIC DNA]</scope>
    <source>
        <strain evidence="3">JCM 1365</strain>
    </source>
</reference>
<proteinExistence type="predicted"/>
<dbReference type="PANTHER" id="PTHR30383:SF5">
    <property type="entry name" value="SGNH HYDROLASE-TYPE ESTERASE DOMAIN-CONTAINING PROTEIN"/>
    <property type="match status" value="1"/>
</dbReference>
<name>A0ABQ2I1Z0_9MICO</name>
<gene>
    <name evidence="2" type="ORF">GCM10009721_25210</name>
</gene>
<protein>
    <recommendedName>
        <fullName evidence="1">SGNH hydrolase-type esterase domain-containing protein</fullName>
    </recommendedName>
</protein>
<dbReference type="InterPro" id="IPR036514">
    <property type="entry name" value="SGNH_hydro_sf"/>
</dbReference>
<accession>A0ABQ2I1Z0</accession>
<dbReference type="CDD" id="cd00229">
    <property type="entry name" value="SGNH_hydrolase"/>
    <property type="match status" value="1"/>
</dbReference>
<dbReference type="Proteomes" id="UP000623461">
    <property type="component" value="Unassembled WGS sequence"/>
</dbReference>
<dbReference type="RefSeq" id="WP_052358436.1">
    <property type="nucleotide sequence ID" value="NZ_BMNZ01000004.1"/>
</dbReference>
<dbReference type="InterPro" id="IPR013830">
    <property type="entry name" value="SGNH_hydro"/>
</dbReference>